<keyword evidence="2" id="KW-0732">Signal</keyword>
<name>A0ABQ8FBY2_9FUNG</name>
<evidence type="ECO:0000313" key="4">
    <source>
        <dbReference type="Proteomes" id="UP001648503"/>
    </source>
</evidence>
<dbReference type="EMBL" id="JAFCIX010000298">
    <property type="protein sequence ID" value="KAH6595540.1"/>
    <property type="molecule type" value="Genomic_DNA"/>
</dbReference>
<gene>
    <name evidence="3" type="ORF">BASA50_005749</name>
</gene>
<dbReference type="Proteomes" id="UP001648503">
    <property type="component" value="Unassembled WGS sequence"/>
</dbReference>
<sequence>MQFFHLVPFVVVASYAAALPQPAGLSEKYLNNVNVNLASGLEARSYQPAFNSQKGSATLVSLKRRDDSEDDSEFDDSDDDFEEDSEFDDSGYDYDDDYDEDSELENIKFEFEGALDEAELDSRVLSFIIKRSEDDYFNVPENVKTAGAAVSGDTGDLLVKYLENALYLNENLKPWVEESEENLYIVIKSGLGDEEYSKVEPSLKEAKEKLIANADDNRKEVADALLVIGEKTGSDKQEMETIHASFGRVFDACRVYLGVLNPQLDKFKAGKLIHGHLSDADKNLVEFSQNQQKLYDEITQGLKDTPSE</sequence>
<evidence type="ECO:0000256" key="2">
    <source>
        <dbReference type="SAM" id="SignalP"/>
    </source>
</evidence>
<feature type="chain" id="PRO_5046340047" evidence="2">
    <location>
        <begin position="19"/>
        <end position="308"/>
    </location>
</feature>
<feature type="compositionally biased region" description="Acidic residues" evidence="1">
    <location>
        <begin position="68"/>
        <end position="96"/>
    </location>
</feature>
<evidence type="ECO:0000313" key="3">
    <source>
        <dbReference type="EMBL" id="KAH6595540.1"/>
    </source>
</evidence>
<evidence type="ECO:0000256" key="1">
    <source>
        <dbReference type="SAM" id="MobiDB-lite"/>
    </source>
</evidence>
<proteinExistence type="predicted"/>
<reference evidence="3 4" key="1">
    <citation type="submission" date="2021-02" db="EMBL/GenBank/DDBJ databases">
        <title>Variation within the Batrachochytrium salamandrivorans European outbreak.</title>
        <authorList>
            <person name="Kelly M."/>
            <person name="Pasmans F."/>
            <person name="Shea T.P."/>
            <person name="Munoz J.F."/>
            <person name="Carranza S."/>
            <person name="Cuomo C.A."/>
            <person name="Martel A."/>
        </authorList>
    </citation>
    <scope>NUCLEOTIDE SEQUENCE [LARGE SCALE GENOMIC DNA]</scope>
    <source>
        <strain evidence="3 4">AMFP18/2</strain>
    </source>
</reference>
<organism evidence="3 4">
    <name type="scientific">Batrachochytrium salamandrivorans</name>
    <dbReference type="NCBI Taxonomy" id="1357716"/>
    <lineage>
        <taxon>Eukaryota</taxon>
        <taxon>Fungi</taxon>
        <taxon>Fungi incertae sedis</taxon>
        <taxon>Chytridiomycota</taxon>
        <taxon>Chytridiomycota incertae sedis</taxon>
        <taxon>Chytridiomycetes</taxon>
        <taxon>Rhizophydiales</taxon>
        <taxon>Rhizophydiales incertae sedis</taxon>
        <taxon>Batrachochytrium</taxon>
    </lineage>
</organism>
<feature type="signal peptide" evidence="2">
    <location>
        <begin position="1"/>
        <end position="18"/>
    </location>
</feature>
<comment type="caution">
    <text evidence="3">The sequence shown here is derived from an EMBL/GenBank/DDBJ whole genome shotgun (WGS) entry which is preliminary data.</text>
</comment>
<accession>A0ABQ8FBY2</accession>
<feature type="region of interest" description="Disordered" evidence="1">
    <location>
        <begin position="61"/>
        <end position="96"/>
    </location>
</feature>
<keyword evidence="4" id="KW-1185">Reference proteome</keyword>
<protein>
    <submittedName>
        <fullName evidence="3">Uncharacterized protein</fullName>
    </submittedName>
</protein>